<dbReference type="InterPro" id="IPR002307">
    <property type="entry name" value="Tyr-tRNA-ligase"/>
</dbReference>
<evidence type="ECO:0000256" key="3">
    <source>
        <dbReference type="ARBA" id="ARBA00022490"/>
    </source>
</evidence>
<evidence type="ECO:0000256" key="8">
    <source>
        <dbReference type="ARBA" id="ARBA00022917"/>
    </source>
</evidence>
<evidence type="ECO:0000256" key="9">
    <source>
        <dbReference type="ARBA" id="ARBA00023146"/>
    </source>
</evidence>
<dbReference type="Proteomes" id="UP000318148">
    <property type="component" value="Unassembled WGS sequence"/>
</dbReference>
<evidence type="ECO:0000256" key="7">
    <source>
        <dbReference type="ARBA" id="ARBA00022884"/>
    </source>
</evidence>
<comment type="caution">
    <text evidence="15">The sequence shown here is derived from an EMBL/GenBank/DDBJ whole genome shotgun (WGS) entry which is preliminary data.</text>
</comment>
<dbReference type="InterPro" id="IPR002305">
    <property type="entry name" value="aa-tRNA-synth_Ic"/>
</dbReference>
<proteinExistence type="inferred from homology"/>
<evidence type="ECO:0000256" key="4">
    <source>
        <dbReference type="ARBA" id="ARBA00022598"/>
    </source>
</evidence>
<comment type="subcellular location">
    <subcellularLocation>
        <location evidence="1">Cytoplasm</location>
    </subcellularLocation>
</comment>
<name>A0A520LJW3_9GAMM</name>
<dbReference type="GO" id="GO:0042803">
    <property type="term" value="F:protein homodimerization activity"/>
    <property type="evidence" value="ECO:0007669"/>
    <property type="project" value="UniProtKB-ARBA"/>
</dbReference>
<evidence type="ECO:0000256" key="12">
    <source>
        <dbReference type="ARBA" id="ARBA00074155"/>
    </source>
</evidence>
<gene>
    <name evidence="15" type="ORF">EVB02_03840</name>
</gene>
<dbReference type="PANTHER" id="PTHR11766:SF0">
    <property type="entry name" value="TYROSINE--TRNA LIGASE, MITOCHONDRIAL"/>
    <property type="match status" value="1"/>
</dbReference>
<evidence type="ECO:0000256" key="1">
    <source>
        <dbReference type="ARBA" id="ARBA00004496"/>
    </source>
</evidence>
<dbReference type="InterPro" id="IPR014729">
    <property type="entry name" value="Rossmann-like_a/b/a_fold"/>
</dbReference>
<feature type="non-terminal residue" evidence="15">
    <location>
        <position position="329"/>
    </location>
</feature>
<dbReference type="InterPro" id="IPR024088">
    <property type="entry name" value="Tyr-tRNA-ligase_bac-type"/>
</dbReference>
<dbReference type="CDD" id="cd00805">
    <property type="entry name" value="TyrRS_core"/>
    <property type="match status" value="1"/>
</dbReference>
<dbReference type="FunFam" id="1.10.240.10:FF:000001">
    <property type="entry name" value="Tyrosine--tRNA ligase"/>
    <property type="match status" value="1"/>
</dbReference>
<evidence type="ECO:0000256" key="13">
    <source>
        <dbReference type="NCBIfam" id="TIGR00234"/>
    </source>
</evidence>
<dbReference type="GO" id="GO:0003723">
    <property type="term" value="F:RNA binding"/>
    <property type="evidence" value="ECO:0007669"/>
    <property type="project" value="UniProtKB-KW"/>
</dbReference>
<keyword evidence="4 14" id="KW-0436">Ligase</keyword>
<evidence type="ECO:0000256" key="14">
    <source>
        <dbReference type="RuleBase" id="RU363036"/>
    </source>
</evidence>
<dbReference type="GO" id="GO:0005829">
    <property type="term" value="C:cytosol"/>
    <property type="evidence" value="ECO:0007669"/>
    <property type="project" value="TreeGrafter"/>
</dbReference>
<dbReference type="GO" id="GO:0005524">
    <property type="term" value="F:ATP binding"/>
    <property type="evidence" value="ECO:0007669"/>
    <property type="project" value="UniProtKB-KW"/>
</dbReference>
<organism evidence="15 16">
    <name type="scientific">SAR92 clade bacterium</name>
    <dbReference type="NCBI Taxonomy" id="2315479"/>
    <lineage>
        <taxon>Bacteria</taxon>
        <taxon>Pseudomonadati</taxon>
        <taxon>Pseudomonadota</taxon>
        <taxon>Gammaproteobacteria</taxon>
        <taxon>Cellvibrionales</taxon>
        <taxon>Porticoccaceae</taxon>
        <taxon>SAR92 clade</taxon>
    </lineage>
</organism>
<keyword evidence="8 14" id="KW-0648">Protein biosynthesis</keyword>
<evidence type="ECO:0000313" key="15">
    <source>
        <dbReference type="EMBL" id="RZO04850.1"/>
    </source>
</evidence>
<dbReference type="GO" id="GO:0006437">
    <property type="term" value="P:tyrosyl-tRNA aminoacylation"/>
    <property type="evidence" value="ECO:0007669"/>
    <property type="project" value="UniProtKB-UniRule"/>
</dbReference>
<comment type="similarity">
    <text evidence="11">Belongs to the class-I aminoacyl-tRNA synthetase family. TyrS type 1 subfamily.</text>
</comment>
<dbReference type="Gene3D" id="1.10.240.10">
    <property type="entry name" value="Tyrosyl-Transfer RNA Synthetase"/>
    <property type="match status" value="1"/>
</dbReference>
<dbReference type="InterPro" id="IPR001412">
    <property type="entry name" value="aa-tRNA-synth_I_CS"/>
</dbReference>
<dbReference type="PRINTS" id="PR01040">
    <property type="entry name" value="TRNASYNTHTYR"/>
</dbReference>
<evidence type="ECO:0000256" key="5">
    <source>
        <dbReference type="ARBA" id="ARBA00022741"/>
    </source>
</evidence>
<reference evidence="15 16" key="1">
    <citation type="submission" date="2019-02" db="EMBL/GenBank/DDBJ databases">
        <title>Prokaryotic population dynamics and viral predation in marine succession experiment using metagenomics: the confinement effect.</title>
        <authorList>
            <person name="Haro-Moreno J.M."/>
            <person name="Rodriguez-Valera F."/>
            <person name="Lopez-Perez M."/>
        </authorList>
    </citation>
    <scope>NUCLEOTIDE SEQUENCE [LARGE SCALE GENOMIC DNA]</scope>
    <source>
        <strain evidence="15">MED-G169</strain>
    </source>
</reference>
<dbReference type="Gene3D" id="3.40.50.620">
    <property type="entry name" value="HUPs"/>
    <property type="match status" value="1"/>
</dbReference>
<keyword evidence="5 14" id="KW-0547">Nucleotide-binding</keyword>
<protein>
    <recommendedName>
        <fullName evidence="12 13">Tyrosine--tRNA ligase</fullName>
        <ecNumber evidence="2 13">6.1.1.1</ecNumber>
    </recommendedName>
</protein>
<keyword evidence="7" id="KW-0694">RNA-binding</keyword>
<evidence type="ECO:0000256" key="6">
    <source>
        <dbReference type="ARBA" id="ARBA00022840"/>
    </source>
</evidence>
<dbReference type="AlphaFoldDB" id="A0A520LJW3"/>
<dbReference type="PANTHER" id="PTHR11766">
    <property type="entry name" value="TYROSYL-TRNA SYNTHETASE"/>
    <property type="match status" value="1"/>
</dbReference>
<evidence type="ECO:0000256" key="11">
    <source>
        <dbReference type="ARBA" id="ARBA00060965"/>
    </source>
</evidence>
<dbReference type="SUPFAM" id="SSF52374">
    <property type="entry name" value="Nucleotidylyl transferase"/>
    <property type="match status" value="1"/>
</dbReference>
<sequence>MVDGEQLLCSLEERGLLYQKSGDDLADHLDKPRTVYCGFDPTADSLHIGHLIPLLMLKRFQEAGHRPIALVGGATGMIGDPSFKANERQLNSEEIVNEWAIRLESQIKDLINQDSENEVTIENNSNWLADLKVLDFLRDVGKHFSINNLISKESVKQRIDRDGEGISFTEFAYSLVQAMDFAELNRRMDCSVQVGGSDQWGNIVSGIDLNRRQNKSQCYGLTVPLITKADGTKFGKTESGTIWLNAKKTSPYTFYQFWLGVADEDVYRFLRFFTFLSVSAISSIKEKDEFKNAKPVAQSILASEVTRFVHGQDQLDAAKRITDALFTDK</sequence>
<evidence type="ECO:0000256" key="2">
    <source>
        <dbReference type="ARBA" id="ARBA00013160"/>
    </source>
</evidence>
<dbReference type="GO" id="GO:0004831">
    <property type="term" value="F:tyrosine-tRNA ligase activity"/>
    <property type="evidence" value="ECO:0007669"/>
    <property type="project" value="UniProtKB-UniRule"/>
</dbReference>
<dbReference type="EC" id="6.1.1.1" evidence="2 13"/>
<keyword evidence="6 14" id="KW-0067">ATP-binding</keyword>
<evidence type="ECO:0000256" key="10">
    <source>
        <dbReference type="ARBA" id="ARBA00048248"/>
    </source>
</evidence>
<keyword evidence="9 14" id="KW-0030">Aminoacyl-tRNA synthetase</keyword>
<dbReference type="FunFam" id="3.40.50.620:FF:000008">
    <property type="entry name" value="Tyrosine--tRNA ligase"/>
    <property type="match status" value="1"/>
</dbReference>
<evidence type="ECO:0000313" key="16">
    <source>
        <dbReference type="Proteomes" id="UP000318148"/>
    </source>
</evidence>
<dbReference type="PROSITE" id="PS00178">
    <property type="entry name" value="AA_TRNA_LIGASE_I"/>
    <property type="match status" value="1"/>
</dbReference>
<accession>A0A520LJW3</accession>
<keyword evidence="3" id="KW-0963">Cytoplasm</keyword>
<comment type="catalytic activity">
    <reaction evidence="10">
        <text>tRNA(Tyr) + L-tyrosine + ATP = L-tyrosyl-tRNA(Tyr) + AMP + diphosphate + H(+)</text>
        <dbReference type="Rhea" id="RHEA:10220"/>
        <dbReference type="Rhea" id="RHEA-COMP:9706"/>
        <dbReference type="Rhea" id="RHEA-COMP:9707"/>
        <dbReference type="ChEBI" id="CHEBI:15378"/>
        <dbReference type="ChEBI" id="CHEBI:30616"/>
        <dbReference type="ChEBI" id="CHEBI:33019"/>
        <dbReference type="ChEBI" id="CHEBI:58315"/>
        <dbReference type="ChEBI" id="CHEBI:78442"/>
        <dbReference type="ChEBI" id="CHEBI:78536"/>
        <dbReference type="ChEBI" id="CHEBI:456215"/>
        <dbReference type="EC" id="6.1.1.1"/>
    </reaction>
</comment>
<dbReference type="NCBIfam" id="TIGR00234">
    <property type="entry name" value="tyrS"/>
    <property type="match status" value="1"/>
</dbReference>
<dbReference type="Pfam" id="PF00579">
    <property type="entry name" value="tRNA-synt_1b"/>
    <property type="match status" value="1"/>
</dbReference>
<dbReference type="EMBL" id="SHBO01000054">
    <property type="protein sequence ID" value="RZO04850.1"/>
    <property type="molecule type" value="Genomic_DNA"/>
</dbReference>